<accession>A0ABD3W8V3</accession>
<dbReference type="AlphaFoldDB" id="A0ABD3W8V3"/>
<reference evidence="3 4" key="1">
    <citation type="submission" date="2024-11" db="EMBL/GenBank/DDBJ databases">
        <title>Chromosome-level genome assembly of the freshwater bivalve Anodonta woodiana.</title>
        <authorList>
            <person name="Chen X."/>
        </authorList>
    </citation>
    <scope>NUCLEOTIDE SEQUENCE [LARGE SCALE GENOMIC DNA]</scope>
    <source>
        <strain evidence="3">MN2024</strain>
        <tissue evidence="3">Gills</tissue>
    </source>
</reference>
<evidence type="ECO:0000256" key="2">
    <source>
        <dbReference type="SAM" id="MobiDB-lite"/>
    </source>
</evidence>
<name>A0ABD3W8V3_SINWO</name>
<keyword evidence="1" id="KW-0175">Coiled coil</keyword>
<evidence type="ECO:0000256" key="1">
    <source>
        <dbReference type="SAM" id="Coils"/>
    </source>
</evidence>
<gene>
    <name evidence="3" type="ORF">ACJMK2_038395</name>
</gene>
<feature type="coiled-coil region" evidence="1">
    <location>
        <begin position="617"/>
        <end position="644"/>
    </location>
</feature>
<keyword evidence="4" id="KW-1185">Reference proteome</keyword>
<protein>
    <submittedName>
        <fullName evidence="3">Uncharacterized protein</fullName>
    </submittedName>
</protein>
<proteinExistence type="predicted"/>
<feature type="compositionally biased region" description="Basic and acidic residues" evidence="2">
    <location>
        <begin position="203"/>
        <end position="219"/>
    </location>
</feature>
<comment type="caution">
    <text evidence="3">The sequence shown here is derived from an EMBL/GenBank/DDBJ whole genome shotgun (WGS) entry which is preliminary data.</text>
</comment>
<feature type="region of interest" description="Disordered" evidence="2">
    <location>
        <begin position="140"/>
        <end position="160"/>
    </location>
</feature>
<dbReference type="Proteomes" id="UP001634394">
    <property type="component" value="Unassembled WGS sequence"/>
</dbReference>
<feature type="compositionally biased region" description="Basic and acidic residues" evidence="2">
    <location>
        <begin position="140"/>
        <end position="158"/>
    </location>
</feature>
<organism evidence="3 4">
    <name type="scientific">Sinanodonta woodiana</name>
    <name type="common">Chinese pond mussel</name>
    <name type="synonym">Anodonta woodiana</name>
    <dbReference type="NCBI Taxonomy" id="1069815"/>
    <lineage>
        <taxon>Eukaryota</taxon>
        <taxon>Metazoa</taxon>
        <taxon>Spiralia</taxon>
        <taxon>Lophotrochozoa</taxon>
        <taxon>Mollusca</taxon>
        <taxon>Bivalvia</taxon>
        <taxon>Autobranchia</taxon>
        <taxon>Heteroconchia</taxon>
        <taxon>Palaeoheterodonta</taxon>
        <taxon>Unionida</taxon>
        <taxon>Unionoidea</taxon>
        <taxon>Unionidae</taxon>
        <taxon>Unioninae</taxon>
        <taxon>Sinanodonta</taxon>
    </lineage>
</organism>
<evidence type="ECO:0000313" key="4">
    <source>
        <dbReference type="Proteomes" id="UP001634394"/>
    </source>
</evidence>
<dbReference type="EMBL" id="JBJQND010000007">
    <property type="protein sequence ID" value="KAL3870320.1"/>
    <property type="molecule type" value="Genomic_DNA"/>
</dbReference>
<sequence length="663" mass="74735">MKGKTYAKVPSVGKKRRGKGEPLFAEESKSEDATRGIVVSDFNQEKYTAEVNKGGTKADKRDEDVEHKDRKDILVDDVSILHGVVLPEMQEKEDFDHPNKGDNQGMHKEKMRIEPLQICQEQSKQCLLVKIAKFKKSEEGTDLNKELECQDQSKKDNTSNHLSNLLEDFTSCFPPNLAKKESCNDTVKESPHQMRVHMNHDMSEQMNRSESENKSEQDRQQSIQVKMAISSKDINLQKSMTEHQILCDQNSTKHIEMIGKSPSISGNVVLSVSEYSEISPVHQSKTSNPDQHYMDNGLKETTKNTSSTNYTSDAETICFDSTNGDTSSIQKENMYAMAKDQTTSAYSKIMMDVMGQHSDNTTGNILCNVDAVLETIIQAKGHDNACASVEKTMQDMSSETVDATCHKLIQNSNTDRSVDTDCTCLDKPKIDTEMNFDKDGANFKMNLTDIISSNNKTNTDVNRQLSSMYNEDAVCQKKDLFPLCHQFPTESVELHSLQDPAKKPQIKDTDSIQNGCILLDEVSDEMISYSPIEAAEASVSQDPINSYAEGIQVNVAVPRSCRDDSLHNTDFTDSQLCEMDWSSQIMEEENTQSVEKPEPRINLSFPQQRIPDGTNIIKGLVKELTNLNKMLLRTKREIQAVRRQFGPLPSQQDKYPVFSRFHK</sequence>
<feature type="region of interest" description="Disordered" evidence="2">
    <location>
        <begin position="1"/>
        <end position="36"/>
    </location>
</feature>
<feature type="region of interest" description="Disordered" evidence="2">
    <location>
        <begin position="203"/>
        <end position="222"/>
    </location>
</feature>
<evidence type="ECO:0000313" key="3">
    <source>
        <dbReference type="EMBL" id="KAL3870320.1"/>
    </source>
</evidence>